<evidence type="ECO:0000256" key="5">
    <source>
        <dbReference type="ARBA" id="ARBA00022989"/>
    </source>
</evidence>
<dbReference type="InterPro" id="IPR035952">
    <property type="entry name" value="Rhomboid-like_sf"/>
</dbReference>
<evidence type="ECO:0000256" key="7">
    <source>
        <dbReference type="SAM" id="Phobius"/>
    </source>
</evidence>
<comment type="similarity">
    <text evidence="2">Belongs to the peptidase S54 family.</text>
</comment>
<proteinExistence type="inferred from homology"/>
<dbReference type="PANTHER" id="PTHR43731:SF14">
    <property type="entry name" value="PRESENILIN-ASSOCIATED RHOMBOID-LIKE PROTEIN, MITOCHONDRIAL"/>
    <property type="match status" value="1"/>
</dbReference>
<evidence type="ECO:0000256" key="1">
    <source>
        <dbReference type="ARBA" id="ARBA00004141"/>
    </source>
</evidence>
<evidence type="ECO:0000256" key="3">
    <source>
        <dbReference type="ARBA" id="ARBA00022692"/>
    </source>
</evidence>
<accession>A0A401G2S2</accession>
<dbReference type="FunFam" id="1.20.1540.10:FF:000027">
    <property type="entry name" value="Rhomboid family intramembrane serine protease"/>
    <property type="match status" value="1"/>
</dbReference>
<keyword evidence="4" id="KW-0378">Hydrolase</keyword>
<gene>
    <name evidence="10" type="ORF">DENIS_4518</name>
</gene>
<dbReference type="AlphaFoldDB" id="A0A401G2S2"/>
<evidence type="ECO:0000256" key="4">
    <source>
        <dbReference type="ARBA" id="ARBA00022801"/>
    </source>
</evidence>
<feature type="transmembrane region" description="Helical" evidence="7">
    <location>
        <begin position="12"/>
        <end position="30"/>
    </location>
</feature>
<dbReference type="GO" id="GO:0006508">
    <property type="term" value="P:proteolysis"/>
    <property type="evidence" value="ECO:0007669"/>
    <property type="project" value="UniProtKB-KW"/>
</dbReference>
<dbReference type="OrthoDB" id="9813074at2"/>
<evidence type="ECO:0000313" key="11">
    <source>
        <dbReference type="Proteomes" id="UP000288096"/>
    </source>
</evidence>
<name>A0A401G2S2_9BACT</name>
<evidence type="ECO:0000256" key="6">
    <source>
        <dbReference type="ARBA" id="ARBA00023136"/>
    </source>
</evidence>
<keyword evidence="5 7" id="KW-1133">Transmembrane helix</keyword>
<keyword evidence="6 7" id="KW-0472">Membrane</keyword>
<evidence type="ECO:0000259" key="9">
    <source>
        <dbReference type="Pfam" id="PF01694"/>
    </source>
</evidence>
<protein>
    <submittedName>
        <fullName evidence="10">Rhomboid family intramembrane serine protease</fullName>
    </submittedName>
</protein>
<dbReference type="Gene3D" id="2.60.260.20">
    <property type="entry name" value="Urease metallochaperone UreE, N-terminal domain"/>
    <property type="match status" value="1"/>
</dbReference>
<keyword evidence="11" id="KW-1185">Reference proteome</keyword>
<evidence type="ECO:0000259" key="8">
    <source>
        <dbReference type="Pfam" id="PF01556"/>
    </source>
</evidence>
<dbReference type="Gene3D" id="1.20.1540.10">
    <property type="entry name" value="Rhomboid-like"/>
    <property type="match status" value="1"/>
</dbReference>
<dbReference type="GO" id="GO:0004252">
    <property type="term" value="F:serine-type endopeptidase activity"/>
    <property type="evidence" value="ECO:0007669"/>
    <property type="project" value="InterPro"/>
</dbReference>
<feature type="domain" description="Chaperone DnaJ C-terminal" evidence="8">
    <location>
        <begin position="256"/>
        <end position="327"/>
    </location>
</feature>
<reference evidence="11" key="2">
    <citation type="submission" date="2019-01" db="EMBL/GenBank/DDBJ databases">
        <title>Genome sequence of Desulfonema ishimotonii strain Tokyo 01.</title>
        <authorList>
            <person name="Fukui M."/>
        </authorList>
    </citation>
    <scope>NUCLEOTIDE SEQUENCE [LARGE SCALE GENOMIC DNA]</scope>
    <source>
        <strain evidence="11">Tokyo 01</strain>
    </source>
</reference>
<feature type="domain" description="Peptidase S54 rhomboid" evidence="9">
    <location>
        <begin position="65"/>
        <end position="217"/>
    </location>
</feature>
<dbReference type="GO" id="GO:0006457">
    <property type="term" value="P:protein folding"/>
    <property type="evidence" value="ECO:0007669"/>
    <property type="project" value="InterPro"/>
</dbReference>
<feature type="transmembrane region" description="Helical" evidence="7">
    <location>
        <begin position="67"/>
        <end position="94"/>
    </location>
</feature>
<feature type="transmembrane region" description="Helical" evidence="7">
    <location>
        <begin position="130"/>
        <end position="149"/>
    </location>
</feature>
<keyword evidence="3 7" id="KW-0812">Transmembrane</keyword>
<comment type="subcellular location">
    <subcellularLocation>
        <location evidence="1">Membrane</location>
        <topology evidence="1">Multi-pass membrane protein</topology>
    </subcellularLocation>
</comment>
<dbReference type="InterPro" id="IPR050925">
    <property type="entry name" value="Rhomboid_protease_S54"/>
</dbReference>
<feature type="transmembrane region" description="Helical" evidence="7">
    <location>
        <begin position="161"/>
        <end position="182"/>
    </location>
</feature>
<dbReference type="Pfam" id="PF01694">
    <property type="entry name" value="Rhomboid"/>
    <property type="match status" value="1"/>
</dbReference>
<dbReference type="Pfam" id="PF01556">
    <property type="entry name" value="DnaJ_C"/>
    <property type="match status" value="1"/>
</dbReference>
<dbReference type="PANTHER" id="PTHR43731">
    <property type="entry name" value="RHOMBOID PROTEASE"/>
    <property type="match status" value="1"/>
</dbReference>
<evidence type="ECO:0000313" key="10">
    <source>
        <dbReference type="EMBL" id="GBC63524.1"/>
    </source>
</evidence>
<dbReference type="GO" id="GO:0051082">
    <property type="term" value="F:unfolded protein binding"/>
    <property type="evidence" value="ECO:0007669"/>
    <property type="project" value="InterPro"/>
</dbReference>
<dbReference type="InterPro" id="IPR008971">
    <property type="entry name" value="HSP40/DnaJ_pept-bd"/>
</dbReference>
<dbReference type="InterPro" id="IPR002939">
    <property type="entry name" value="DnaJ_C"/>
</dbReference>
<dbReference type="EMBL" id="BEXT01000001">
    <property type="protein sequence ID" value="GBC63524.1"/>
    <property type="molecule type" value="Genomic_DNA"/>
</dbReference>
<dbReference type="Proteomes" id="UP000288096">
    <property type="component" value="Unassembled WGS sequence"/>
</dbReference>
<dbReference type="InterPro" id="IPR022764">
    <property type="entry name" value="Peptidase_S54_rhomboid_dom"/>
</dbReference>
<comment type="caution">
    <text evidence="10">The sequence shown here is derived from an EMBL/GenBank/DDBJ whole genome shotgun (WGS) entry which is preliminary data.</text>
</comment>
<sequence length="330" mass="36798">MIPIRDTTPSKTVPVVNNTLIGVTILCYLIQIFHADDLMRLVYFYGLVPARYTSFEISSYFSIGHQLFSFISFMFLHGGFWHLLGNIWFLYIFGDNVEDHLGPYRYLGFYLLCGIASGLFHILFNFRSNVPVIGASGSIAGVMGAYFILHPRSRILTVIPVLFIPIFVNIPAFFFLGIWFLIQFFKATGSAAGYAGAGIAWWAHVGGFISGIGFLKLFSRVPETGVTRMTQQLAGRRKTPRLQVIRASGPVDGDINLYGALVITPYEALRGTRKLVNIPWGFHNRLFRVSVPPDTREGNILRLQGQGRIAPDGRRGDLMLTVKIETPPGG</sequence>
<dbReference type="SUPFAM" id="SSF144091">
    <property type="entry name" value="Rhomboid-like"/>
    <property type="match status" value="1"/>
</dbReference>
<reference evidence="11" key="1">
    <citation type="submission" date="2017-11" db="EMBL/GenBank/DDBJ databases">
        <authorList>
            <person name="Watanabe M."/>
            <person name="Kojima H."/>
        </authorList>
    </citation>
    <scope>NUCLEOTIDE SEQUENCE [LARGE SCALE GENOMIC DNA]</scope>
    <source>
        <strain evidence="11">Tokyo 01</strain>
    </source>
</reference>
<feature type="transmembrane region" description="Helical" evidence="7">
    <location>
        <begin position="194"/>
        <end position="218"/>
    </location>
</feature>
<dbReference type="SUPFAM" id="SSF49493">
    <property type="entry name" value="HSP40/DnaJ peptide-binding domain"/>
    <property type="match status" value="1"/>
</dbReference>
<organism evidence="10 11">
    <name type="scientific">Desulfonema ishimotonii</name>
    <dbReference type="NCBI Taxonomy" id="45657"/>
    <lineage>
        <taxon>Bacteria</taxon>
        <taxon>Pseudomonadati</taxon>
        <taxon>Thermodesulfobacteriota</taxon>
        <taxon>Desulfobacteria</taxon>
        <taxon>Desulfobacterales</taxon>
        <taxon>Desulfococcaceae</taxon>
        <taxon>Desulfonema</taxon>
    </lineage>
</organism>
<keyword evidence="10" id="KW-0645">Protease</keyword>
<feature type="transmembrane region" description="Helical" evidence="7">
    <location>
        <begin position="106"/>
        <end position="124"/>
    </location>
</feature>
<dbReference type="GO" id="GO:0016020">
    <property type="term" value="C:membrane"/>
    <property type="evidence" value="ECO:0007669"/>
    <property type="project" value="UniProtKB-SubCell"/>
</dbReference>
<dbReference type="RefSeq" id="WP_124330580.1">
    <property type="nucleotide sequence ID" value="NZ_BEXT01000001.1"/>
</dbReference>
<evidence type="ECO:0000256" key="2">
    <source>
        <dbReference type="ARBA" id="ARBA00009045"/>
    </source>
</evidence>